<dbReference type="NCBIfam" id="TIGR04215">
    <property type="entry name" value="choice_anch_A"/>
    <property type="match status" value="1"/>
</dbReference>
<sequence length="334" mass="35700">MYFMWLFFWFDLCLDRGKNGTGYRTLKRFNQLIASLAVCVSMSAVASVENVGTYNLILKNDLNTSSDIEGRIMIGGNIDMAGKSLDVASRIAADPVVDAVTVVGDITANDVKTQNGNIVYGGNIGSTNLILNGSGSVSQQSQSTLQNQFDAIYQSVIDDSNYYKTLAANGTFNTSDMNNLKFESTSSDDLLVFNINGTDLLNGSFSFGFTPTVPIIINVAGTGALNLNSKAFGNFTKQVASLVLWNFFDYTSIGFNGDGWNGSVLAPNADITSGTGSLDGGFAALSYTGTVELHNQLFTYEPPGETPGVDVPAPPVFFLLFGGLIATMALRRRS</sequence>
<evidence type="ECO:0000259" key="1">
    <source>
        <dbReference type="Pfam" id="PF20597"/>
    </source>
</evidence>
<feature type="domain" description="Choice-of-anchor A" evidence="1">
    <location>
        <begin position="51"/>
        <end position="295"/>
    </location>
</feature>
<reference evidence="3" key="1">
    <citation type="submission" date="2016-11" db="EMBL/GenBank/DDBJ databases">
        <authorList>
            <person name="Varghese N."/>
            <person name="Submissions S."/>
        </authorList>
    </citation>
    <scope>NUCLEOTIDE SEQUENCE [LARGE SCALE GENOMIC DNA]</scope>
    <source>
        <strain evidence="3">CGMCC 1.8995</strain>
    </source>
</reference>
<dbReference type="STRING" id="634436.SAMN05216361_0361"/>
<dbReference type="Pfam" id="PF20597">
    <property type="entry name" value="pAdhesive_15"/>
    <property type="match status" value="1"/>
</dbReference>
<accession>A0A1M5EE40</accession>
<dbReference type="Proteomes" id="UP000184520">
    <property type="component" value="Unassembled WGS sequence"/>
</dbReference>
<name>A0A1M5EE40_9ALTE</name>
<gene>
    <name evidence="2" type="ORF">SAMN05216361_0361</name>
</gene>
<protein>
    <submittedName>
        <fullName evidence="2">PEP-CTERM protein-sorting domain-containing protein/choice-of-anchor A domain-containing protein</fullName>
    </submittedName>
</protein>
<dbReference type="OrthoDB" id="8775303at2"/>
<keyword evidence="3" id="KW-1185">Reference proteome</keyword>
<dbReference type="EMBL" id="FQWD01000001">
    <property type="protein sequence ID" value="SHF77466.1"/>
    <property type="molecule type" value="Genomic_DNA"/>
</dbReference>
<organism evidence="2 3">
    <name type="scientific">Marisediminitalea aggregata</name>
    <dbReference type="NCBI Taxonomy" id="634436"/>
    <lineage>
        <taxon>Bacteria</taxon>
        <taxon>Pseudomonadati</taxon>
        <taxon>Pseudomonadota</taxon>
        <taxon>Gammaproteobacteria</taxon>
        <taxon>Alteromonadales</taxon>
        <taxon>Alteromonadaceae</taxon>
        <taxon>Marisediminitalea</taxon>
    </lineage>
</organism>
<proteinExistence type="predicted"/>
<evidence type="ECO:0000313" key="3">
    <source>
        <dbReference type="Proteomes" id="UP000184520"/>
    </source>
</evidence>
<dbReference type="AlphaFoldDB" id="A0A1M5EE40"/>
<evidence type="ECO:0000313" key="2">
    <source>
        <dbReference type="EMBL" id="SHF77466.1"/>
    </source>
</evidence>
<dbReference type="InterPro" id="IPR026588">
    <property type="entry name" value="Choice_anch_A"/>
</dbReference>